<dbReference type="InterPro" id="IPR050251">
    <property type="entry name" value="HpcH-HpaI_aldolase"/>
</dbReference>
<dbReference type="SUPFAM" id="SSF51621">
    <property type="entry name" value="Phosphoenolpyruvate/pyruvate domain"/>
    <property type="match status" value="1"/>
</dbReference>
<evidence type="ECO:0000256" key="2">
    <source>
        <dbReference type="ARBA" id="ARBA00023239"/>
    </source>
</evidence>
<feature type="domain" description="HpcH/HpaI aldolase/citrate lyase" evidence="4">
    <location>
        <begin position="23"/>
        <end position="248"/>
    </location>
</feature>
<keyword evidence="2 5" id="KW-0456">Lyase</keyword>
<evidence type="ECO:0000313" key="6">
    <source>
        <dbReference type="Proteomes" id="UP001597373"/>
    </source>
</evidence>
<dbReference type="PANTHER" id="PTHR30502:SF4">
    <property type="entry name" value="5-KETO-4-DEOXY-D-GLUCARATE ALDOLASE"/>
    <property type="match status" value="1"/>
</dbReference>
<proteinExistence type="predicted"/>
<reference evidence="6" key="1">
    <citation type="journal article" date="2019" name="Int. J. Syst. Evol. Microbiol.">
        <title>The Global Catalogue of Microorganisms (GCM) 10K type strain sequencing project: providing services to taxonomists for standard genome sequencing and annotation.</title>
        <authorList>
            <consortium name="The Broad Institute Genomics Platform"/>
            <consortium name="The Broad Institute Genome Sequencing Center for Infectious Disease"/>
            <person name="Wu L."/>
            <person name="Ma J."/>
        </authorList>
    </citation>
    <scope>NUCLEOTIDE SEQUENCE [LARGE SCALE GENOMIC DNA]</scope>
    <source>
        <strain evidence="6">KCTC 23707</strain>
    </source>
</reference>
<organism evidence="5 6">
    <name type="scientific">Chelativorans composti</name>
    <dbReference type="NCBI Taxonomy" id="768533"/>
    <lineage>
        <taxon>Bacteria</taxon>
        <taxon>Pseudomonadati</taxon>
        <taxon>Pseudomonadota</taxon>
        <taxon>Alphaproteobacteria</taxon>
        <taxon>Hyphomicrobiales</taxon>
        <taxon>Phyllobacteriaceae</taxon>
        <taxon>Chelativorans</taxon>
    </lineage>
</organism>
<protein>
    <submittedName>
        <fullName evidence="5">HpcH/HpaI aldolase/citrate lyase family protein</fullName>
    </submittedName>
</protein>
<dbReference type="EMBL" id="JBHUIR010000005">
    <property type="protein sequence ID" value="MFD2258386.1"/>
    <property type="molecule type" value="Genomic_DNA"/>
</dbReference>
<dbReference type="Proteomes" id="UP001597373">
    <property type="component" value="Unassembled WGS sequence"/>
</dbReference>
<gene>
    <name evidence="5" type="ORF">ACFSMZ_01200</name>
</gene>
<evidence type="ECO:0000259" key="4">
    <source>
        <dbReference type="Pfam" id="PF03328"/>
    </source>
</evidence>
<comment type="catalytic activity">
    <reaction evidence="3">
        <text>D-glyceraldehyde + pyruvate = 2-dehydro-3-deoxy-L-galactonate</text>
        <dbReference type="Rhea" id="RHEA:80055"/>
        <dbReference type="ChEBI" id="CHEBI:15361"/>
        <dbReference type="ChEBI" id="CHEBI:17378"/>
        <dbReference type="ChEBI" id="CHEBI:75545"/>
    </reaction>
</comment>
<evidence type="ECO:0000313" key="5">
    <source>
        <dbReference type="EMBL" id="MFD2258386.1"/>
    </source>
</evidence>
<evidence type="ECO:0000256" key="1">
    <source>
        <dbReference type="ARBA" id="ARBA00022723"/>
    </source>
</evidence>
<dbReference type="InterPro" id="IPR005000">
    <property type="entry name" value="Aldolase/citrate-lyase_domain"/>
</dbReference>
<dbReference type="InterPro" id="IPR040442">
    <property type="entry name" value="Pyrv_kinase-like_dom_sf"/>
</dbReference>
<dbReference type="Gene3D" id="3.20.20.60">
    <property type="entry name" value="Phosphoenolpyruvate-binding domains"/>
    <property type="match status" value="1"/>
</dbReference>
<dbReference type="InterPro" id="IPR015813">
    <property type="entry name" value="Pyrv/PenolPyrv_kinase-like_dom"/>
</dbReference>
<sequence length="263" mass="28260">MTSSNGAPANAFRAALKRGEVLIGFWQGLTSTETVEISAHAGFDWLLLDGEHAPNDMAMLREQLRACAGGTAHPVVRVVAGEDWMLKQVLDIGYQTVLVPMIDTAEQAEQAVRACLYAPKGKRGVGAALARASGFGRRAQYLANANDEVCILLQIESVKALENLDEILKIERVDGLFIGPADLSTDMGYRGQPAHPEVRKVIRETTRKIRAAGKAPGILLGTQEHVAEAREDGAQFIAVGSDVGVFRQAVTQLAQSYRIPTAG</sequence>
<dbReference type="Pfam" id="PF03328">
    <property type="entry name" value="HpcH_HpaI"/>
    <property type="match status" value="1"/>
</dbReference>
<dbReference type="GO" id="GO:0016829">
    <property type="term" value="F:lyase activity"/>
    <property type="evidence" value="ECO:0007669"/>
    <property type="project" value="UniProtKB-KW"/>
</dbReference>
<name>A0ABW5DD33_9HYPH</name>
<evidence type="ECO:0000256" key="3">
    <source>
        <dbReference type="ARBA" id="ARBA00045074"/>
    </source>
</evidence>
<dbReference type="RefSeq" id="WP_345100020.1">
    <property type="nucleotide sequence ID" value="NZ_BAABGS010000073.1"/>
</dbReference>
<comment type="caution">
    <text evidence="5">The sequence shown here is derived from an EMBL/GenBank/DDBJ whole genome shotgun (WGS) entry which is preliminary data.</text>
</comment>
<dbReference type="PANTHER" id="PTHR30502">
    <property type="entry name" value="2-KETO-3-DEOXY-L-RHAMNONATE ALDOLASE"/>
    <property type="match status" value="1"/>
</dbReference>
<keyword evidence="1" id="KW-0479">Metal-binding</keyword>
<keyword evidence="6" id="KW-1185">Reference proteome</keyword>
<accession>A0ABW5DD33</accession>